<dbReference type="GO" id="GO:0009252">
    <property type="term" value="P:peptidoglycan biosynthetic process"/>
    <property type="evidence" value="ECO:0007669"/>
    <property type="project" value="UniProtKB-KW"/>
</dbReference>
<feature type="transmembrane region" description="Helical" evidence="11">
    <location>
        <begin position="209"/>
        <end position="228"/>
    </location>
</feature>
<keyword evidence="3" id="KW-0328">Glycosyltransferase</keyword>
<evidence type="ECO:0000313" key="12">
    <source>
        <dbReference type="EMBL" id="KKR34459.1"/>
    </source>
</evidence>
<keyword evidence="2" id="KW-1003">Cell membrane</keyword>
<feature type="transmembrane region" description="Helical" evidence="11">
    <location>
        <begin position="248"/>
        <end position="274"/>
    </location>
</feature>
<keyword evidence="6" id="KW-0133">Cell shape</keyword>
<feature type="transmembrane region" description="Helical" evidence="11">
    <location>
        <begin position="286"/>
        <end position="305"/>
    </location>
</feature>
<dbReference type="GO" id="GO:0071555">
    <property type="term" value="P:cell wall organization"/>
    <property type="evidence" value="ECO:0007669"/>
    <property type="project" value="UniProtKB-KW"/>
</dbReference>
<dbReference type="GO" id="GO:0015648">
    <property type="term" value="F:lipid-linked peptidoglycan transporter activity"/>
    <property type="evidence" value="ECO:0007669"/>
    <property type="project" value="TreeGrafter"/>
</dbReference>
<dbReference type="EMBL" id="LBXN01000001">
    <property type="protein sequence ID" value="KKR34459.1"/>
    <property type="molecule type" value="Genomic_DNA"/>
</dbReference>
<keyword evidence="5 11" id="KW-0812">Transmembrane</keyword>
<sequence length="357" mass="39636">MKFLRTLDPFITFPLLGLAGFSLSLIYSTVPGLFGDQLTFFFIGFIFYVISGSMDAKIIRNFAVFFYLLSIFLLLVSFFGPSVRGASRWIYIGSKGFQPSEVVKPFLIIAMAALIESRPPNNIKNILLSLVMILIPALIIFKQPDLGNVIIYLMFFSGMIFQAGISIYLVGATVIMGIFLIPFSWHFLQTYQRNRILSFLNPYNDPQGAGYNALQAIIAIGSGQLMGLGLGRGTQSHLLFLPEHHTDFIFASLGEEFGMVGGILLLIFFFILLFRILKICLDTHDNFYRFISLGIFLQILSQLFINVGMNIGLLPITGITLPLVSYGGSSVISTMLGLGFVSAISRDRRGQVPLVIK</sequence>
<evidence type="ECO:0000256" key="5">
    <source>
        <dbReference type="ARBA" id="ARBA00022692"/>
    </source>
</evidence>
<evidence type="ECO:0000256" key="6">
    <source>
        <dbReference type="ARBA" id="ARBA00022960"/>
    </source>
</evidence>
<dbReference type="GO" id="GO:0005886">
    <property type="term" value="C:plasma membrane"/>
    <property type="evidence" value="ECO:0007669"/>
    <property type="project" value="TreeGrafter"/>
</dbReference>
<reference evidence="12 13" key="1">
    <citation type="journal article" date="2015" name="Nature">
        <title>rRNA introns, odd ribosomes, and small enigmatic genomes across a large radiation of phyla.</title>
        <authorList>
            <person name="Brown C.T."/>
            <person name="Hug L.A."/>
            <person name="Thomas B.C."/>
            <person name="Sharon I."/>
            <person name="Castelle C.J."/>
            <person name="Singh A."/>
            <person name="Wilkins M.J."/>
            <person name="Williams K.H."/>
            <person name="Banfield J.F."/>
        </authorList>
    </citation>
    <scope>NUCLEOTIDE SEQUENCE [LARGE SCALE GENOMIC DNA]</scope>
</reference>
<feature type="transmembrane region" description="Helical" evidence="11">
    <location>
        <begin position="325"/>
        <end position="344"/>
    </location>
</feature>
<dbReference type="NCBIfam" id="TIGR02210">
    <property type="entry name" value="rodA_shape"/>
    <property type="match status" value="1"/>
</dbReference>
<evidence type="ECO:0000256" key="9">
    <source>
        <dbReference type="ARBA" id="ARBA00023136"/>
    </source>
</evidence>
<evidence type="ECO:0000256" key="7">
    <source>
        <dbReference type="ARBA" id="ARBA00022984"/>
    </source>
</evidence>
<dbReference type="GO" id="GO:0032153">
    <property type="term" value="C:cell division site"/>
    <property type="evidence" value="ECO:0007669"/>
    <property type="project" value="TreeGrafter"/>
</dbReference>
<evidence type="ECO:0000256" key="3">
    <source>
        <dbReference type="ARBA" id="ARBA00022676"/>
    </source>
</evidence>
<keyword evidence="7" id="KW-0573">Peptidoglycan synthesis</keyword>
<feature type="transmembrane region" description="Helical" evidence="11">
    <location>
        <begin position="123"/>
        <end position="141"/>
    </location>
</feature>
<dbReference type="PATRIC" id="fig|1618450.3.peg.26"/>
<dbReference type="InterPro" id="IPR001182">
    <property type="entry name" value="FtsW/RodA"/>
</dbReference>
<proteinExistence type="predicted"/>
<comment type="caution">
    <text evidence="12">The sequence shown here is derived from an EMBL/GenBank/DDBJ whole genome shotgun (WGS) entry which is preliminary data.</text>
</comment>
<protein>
    <submittedName>
        <fullName evidence="12">Rod shape-determining protein RodA</fullName>
    </submittedName>
</protein>
<dbReference type="Pfam" id="PF01098">
    <property type="entry name" value="FTSW_RODA_SPOVE"/>
    <property type="match status" value="1"/>
</dbReference>
<dbReference type="PANTHER" id="PTHR30474">
    <property type="entry name" value="CELL CYCLE PROTEIN"/>
    <property type="match status" value="1"/>
</dbReference>
<keyword evidence="4" id="KW-0808">Transferase</keyword>
<dbReference type="PROSITE" id="PS00428">
    <property type="entry name" value="FTSW_RODA_SPOVE"/>
    <property type="match status" value="1"/>
</dbReference>
<dbReference type="PANTHER" id="PTHR30474:SF1">
    <property type="entry name" value="PEPTIDOGLYCAN GLYCOSYLTRANSFERASE MRDB"/>
    <property type="match status" value="1"/>
</dbReference>
<evidence type="ECO:0000256" key="10">
    <source>
        <dbReference type="ARBA" id="ARBA00023316"/>
    </source>
</evidence>
<feature type="transmembrane region" description="Helical" evidence="11">
    <location>
        <begin position="7"/>
        <end position="27"/>
    </location>
</feature>
<keyword evidence="8 11" id="KW-1133">Transmembrane helix</keyword>
<gene>
    <name evidence="12" type="ORF">UT63_C0001G0026</name>
</gene>
<evidence type="ECO:0000313" key="13">
    <source>
        <dbReference type="Proteomes" id="UP000034539"/>
    </source>
</evidence>
<dbReference type="GO" id="GO:0051301">
    <property type="term" value="P:cell division"/>
    <property type="evidence" value="ECO:0007669"/>
    <property type="project" value="InterPro"/>
</dbReference>
<feature type="transmembrane region" description="Helical" evidence="11">
    <location>
        <begin position="33"/>
        <end position="50"/>
    </location>
</feature>
<dbReference type="GO" id="GO:0016757">
    <property type="term" value="F:glycosyltransferase activity"/>
    <property type="evidence" value="ECO:0007669"/>
    <property type="project" value="UniProtKB-KW"/>
</dbReference>
<organism evidence="12 13">
    <name type="scientific">Candidatus Gottesmanbacteria bacterium GW2011_GWC2_39_8</name>
    <dbReference type="NCBI Taxonomy" id="1618450"/>
    <lineage>
        <taxon>Bacteria</taxon>
        <taxon>Candidatus Gottesmaniibacteriota</taxon>
    </lineage>
</organism>
<accession>A0A0G0Q255</accession>
<feature type="transmembrane region" description="Helical" evidence="11">
    <location>
        <begin position="62"/>
        <end position="80"/>
    </location>
</feature>
<dbReference type="InterPro" id="IPR011923">
    <property type="entry name" value="RodA/MrdB"/>
</dbReference>
<comment type="subcellular location">
    <subcellularLocation>
        <location evidence="1">Membrane</location>
        <topology evidence="1">Multi-pass membrane protein</topology>
    </subcellularLocation>
</comment>
<dbReference type="InterPro" id="IPR018365">
    <property type="entry name" value="Cell_cycle_FtsW-rel_CS"/>
</dbReference>
<keyword evidence="10" id="KW-0961">Cell wall biogenesis/degradation</keyword>
<dbReference type="AlphaFoldDB" id="A0A0G0Q255"/>
<evidence type="ECO:0000256" key="2">
    <source>
        <dbReference type="ARBA" id="ARBA00022475"/>
    </source>
</evidence>
<feature type="transmembrane region" description="Helical" evidence="11">
    <location>
        <begin position="169"/>
        <end position="188"/>
    </location>
</feature>
<evidence type="ECO:0000256" key="11">
    <source>
        <dbReference type="SAM" id="Phobius"/>
    </source>
</evidence>
<dbReference type="Proteomes" id="UP000034539">
    <property type="component" value="Unassembled WGS sequence"/>
</dbReference>
<evidence type="ECO:0000256" key="8">
    <source>
        <dbReference type="ARBA" id="ARBA00022989"/>
    </source>
</evidence>
<evidence type="ECO:0000256" key="1">
    <source>
        <dbReference type="ARBA" id="ARBA00004141"/>
    </source>
</evidence>
<evidence type="ECO:0000256" key="4">
    <source>
        <dbReference type="ARBA" id="ARBA00022679"/>
    </source>
</evidence>
<dbReference type="GO" id="GO:0008360">
    <property type="term" value="P:regulation of cell shape"/>
    <property type="evidence" value="ECO:0007669"/>
    <property type="project" value="UniProtKB-KW"/>
</dbReference>
<name>A0A0G0Q255_9BACT</name>
<keyword evidence="9 11" id="KW-0472">Membrane</keyword>